<reference evidence="14" key="1">
    <citation type="submission" date="2017-05" db="EMBL/GenBank/DDBJ databases">
        <title>Chloroplast genome sequences of Heterosigma akashiwo, a bloom-forming raphidophyte.</title>
        <authorList>
            <person name="Ueki S."/>
        </authorList>
    </citation>
    <scope>NUCLEOTIDE SEQUENCE</scope>
    <source>
        <strain evidence="15">CCAP934/4</strain>
        <strain evidence="16">CCMP3374</strain>
        <strain evidence="14">EHUSP01</strain>
    </source>
</reference>
<evidence type="ECO:0000256" key="4">
    <source>
        <dbReference type="ARBA" id="ARBA00022741"/>
    </source>
</evidence>
<dbReference type="InterPro" id="IPR014018">
    <property type="entry name" value="SecA_motor_DEAD"/>
</dbReference>
<dbReference type="Gene3D" id="3.40.50.300">
    <property type="entry name" value="P-loop containing nucleotide triphosphate hydrolases"/>
    <property type="match status" value="2"/>
</dbReference>
<protein>
    <recommendedName>
        <fullName evidence="10 11">Protein translocase subunit SecA</fullName>
        <ecNumber evidence="10">7.4.2.8</ecNumber>
    </recommendedName>
</protein>
<proteinExistence type="inferred from homology"/>
<keyword evidence="8 10" id="KW-0811">Translocation</keyword>
<dbReference type="Gene3D" id="1.10.3060.10">
    <property type="entry name" value="Helical scaffold and wing domains of SecA"/>
    <property type="match status" value="1"/>
</dbReference>
<dbReference type="GO" id="GO:0006605">
    <property type="term" value="P:protein targeting"/>
    <property type="evidence" value="ECO:0007669"/>
    <property type="project" value="UniProtKB-UniRule"/>
</dbReference>
<evidence type="ECO:0000256" key="2">
    <source>
        <dbReference type="ARBA" id="ARBA00007650"/>
    </source>
</evidence>
<keyword evidence="4 10" id="KW-0547">Nucleotide-binding</keyword>
<dbReference type="Pfam" id="PF21090">
    <property type="entry name" value="P-loop_SecA"/>
    <property type="match status" value="1"/>
</dbReference>
<keyword evidence="14" id="KW-0934">Plastid</keyword>
<sequence length="884" mass="102861">MFNFLENEKYKLKEYQPLVNQINLLETSVKNYTDIELKEQFDKLRKEYFLSQNFSNDIIARSFSLTREAAFRTIGLRPFDQQLLGGLVLNSGKITEMKTGEGKTLVATLPAALNAISGRGVHIVTVNDYLAKRDSTWMGQIYDYLGLTVGLVQSQMESQERKDNYFQDITYITNSELGFDYLRDNQVKTFQEMVQRKFNYCIIDEVDAILIDEARTPLVLSIPDTIHNPKIYLDANTTAKSLIRDVDFKADEKTKNITFTDIGIDKIEYFRKIPNIYGTNAGFLFYLQNAISANIFFRKNSEYIIENNKIAIVDEFTGRVMPDRRWSNGLHEAIEAKESIDITQTSRISSSITYQNFFTLYPKLAGMTGTAKSAALELESIYNLEVVVIPTSKKFQRKDLPDKVYTNDFAKWKAIAKECFEIHKTGRPILVGTSSIEKSDFVSFLLENYKLQYNVLNARPENLKYESEIVGEAGCLNAITIATNMAGRGTDIILGGSPGFKIIRLLKILVLKVKLKEARTKKGLFLTHELYKELQKERLNYDAITQLVKFETEFDKKQIVRQKKLSTLFFYLKINYKSRFKNEKQYINQLGGLYVIGTERQDSKRIDNQLRGRAGRQGDAGSSRFFVSIEDKIFRLFGDNKFSNLFNQLNLTNEEISLESDLITKTLDNTQERVENYYYDIRKQVYDYDELITEQRKTFYLFRSKVLKTQVSGNLIIASTEDVIKKIVKSIKTPQLKFTNLTHKQENQIILEDFEQCRRIMRYALPPINLKQINASNHNVLFEFLMQEFWISYDIHKTKAFSSIGEEYYKEYERSCVLESIDHGWSTNLEKMETIRESIVWRVYAQKDPLAEYKKEGFSTFRKMDEEMKRFLVFAVFDTDFYVT</sequence>
<dbReference type="AlphaFoldDB" id="A0A224AET4"/>
<evidence type="ECO:0000256" key="5">
    <source>
        <dbReference type="ARBA" id="ARBA00022840"/>
    </source>
</evidence>
<dbReference type="SMART" id="SM00958">
    <property type="entry name" value="SecA_PP_bind"/>
    <property type="match status" value="1"/>
</dbReference>
<evidence type="ECO:0000256" key="11">
    <source>
        <dbReference type="RuleBase" id="RU003874"/>
    </source>
</evidence>
<evidence type="ECO:0000256" key="6">
    <source>
        <dbReference type="ARBA" id="ARBA00022927"/>
    </source>
</evidence>
<comment type="subcellular location">
    <subcellularLocation>
        <location evidence="1">Membrane</location>
        <topology evidence="1">Peripheral membrane protein</topology>
    </subcellularLocation>
    <subcellularLocation>
        <location evidence="10">Plastid</location>
        <location evidence="10">Chloroplast stroma</location>
    </subcellularLocation>
    <subcellularLocation>
        <location evidence="10">Plastid</location>
        <location evidence="10">Chloroplast thylakoid membrane</location>
        <topology evidence="10">Peripheral membrane protein</topology>
    </subcellularLocation>
    <text evidence="10">A minor fraction is associated with the chloroplast thylakoid membrane.</text>
</comment>
<dbReference type="GO" id="GO:0009570">
    <property type="term" value="C:chloroplast stroma"/>
    <property type="evidence" value="ECO:0007669"/>
    <property type="project" value="UniProtKB-SubCell"/>
</dbReference>
<dbReference type="SUPFAM" id="SSF81886">
    <property type="entry name" value="Helical scaffold and wing domains of SecA"/>
    <property type="match status" value="1"/>
</dbReference>
<comment type="function">
    <text evidence="10">Has a central role in coupling the hydrolysis of ATP to the transfer of proteins across the thylakoid membrane.</text>
</comment>
<dbReference type="InterPro" id="IPR036670">
    <property type="entry name" value="SecA_X-link_sf"/>
</dbReference>
<feature type="binding site" evidence="10">
    <location>
        <begin position="100"/>
        <end position="104"/>
    </location>
    <ligand>
        <name>ATP</name>
        <dbReference type="ChEBI" id="CHEBI:30616"/>
    </ligand>
</feature>
<dbReference type="InterPro" id="IPR000185">
    <property type="entry name" value="SecA"/>
</dbReference>
<dbReference type="NCBIfam" id="TIGR00963">
    <property type="entry name" value="secA"/>
    <property type="match status" value="1"/>
</dbReference>
<dbReference type="HAMAP" id="MF_01382">
    <property type="entry name" value="SecA"/>
    <property type="match status" value="1"/>
</dbReference>
<dbReference type="SUPFAM" id="SSF81767">
    <property type="entry name" value="Pre-protein crosslinking domain of SecA"/>
    <property type="match status" value="1"/>
</dbReference>
<evidence type="ECO:0000313" key="14">
    <source>
        <dbReference type="EMBL" id="BBA18367.1"/>
    </source>
</evidence>
<keyword evidence="6 10" id="KW-0653">Protein transport</keyword>
<dbReference type="InterPro" id="IPR011116">
    <property type="entry name" value="SecA_Wing/Scaffold"/>
</dbReference>
<dbReference type="InterPro" id="IPR014001">
    <property type="entry name" value="Helicase_ATP-bd"/>
</dbReference>
<feature type="domain" description="Helicase ATP-binding" evidence="12">
    <location>
        <begin position="84"/>
        <end position="221"/>
    </location>
</feature>
<evidence type="ECO:0000256" key="8">
    <source>
        <dbReference type="ARBA" id="ARBA00023010"/>
    </source>
</evidence>
<dbReference type="InterPro" id="IPR044722">
    <property type="entry name" value="SecA_SF2_C"/>
</dbReference>
<evidence type="ECO:0000259" key="13">
    <source>
        <dbReference type="PROSITE" id="PS51196"/>
    </source>
</evidence>
<dbReference type="EC" id="7.4.2.8" evidence="10"/>
<evidence type="ECO:0000313" key="16">
    <source>
        <dbReference type="EMBL" id="BBA18783.1"/>
    </source>
</evidence>
<dbReference type="GO" id="GO:0017038">
    <property type="term" value="P:protein import"/>
    <property type="evidence" value="ECO:0007669"/>
    <property type="project" value="InterPro"/>
</dbReference>
<dbReference type="GO" id="GO:0005524">
    <property type="term" value="F:ATP binding"/>
    <property type="evidence" value="ECO:0007669"/>
    <property type="project" value="UniProtKB-UniRule"/>
</dbReference>
<dbReference type="InterPro" id="IPR011115">
    <property type="entry name" value="SecA_DEAD"/>
</dbReference>
<comment type="catalytic activity">
    <reaction evidence="10">
        <text>ATP + H2O + cellular proteinSide 1 = ADP + phosphate + cellular proteinSide 2.</text>
        <dbReference type="EC" id="7.4.2.8"/>
    </reaction>
</comment>
<keyword evidence="5 10" id="KW-0067">ATP-binding</keyword>
<dbReference type="SUPFAM" id="SSF52540">
    <property type="entry name" value="P-loop containing nucleoside triphosphate hydrolases"/>
    <property type="match status" value="2"/>
</dbReference>
<dbReference type="NCBIfam" id="NF009538">
    <property type="entry name" value="PRK12904.1"/>
    <property type="match status" value="1"/>
</dbReference>
<feature type="domain" description="SecA family profile" evidence="13">
    <location>
        <begin position="1"/>
        <end position="657"/>
    </location>
</feature>
<feature type="binding site" evidence="10">
    <location>
        <position position="491"/>
    </location>
    <ligand>
        <name>ATP</name>
        <dbReference type="ChEBI" id="CHEBI:30616"/>
    </ligand>
</feature>
<keyword evidence="10" id="KW-0793">Thylakoid</keyword>
<dbReference type="InterPro" id="IPR027417">
    <property type="entry name" value="P-loop_NTPase"/>
</dbReference>
<dbReference type="PROSITE" id="PS51196">
    <property type="entry name" value="SECA_MOTOR_DEAD"/>
    <property type="match status" value="1"/>
</dbReference>
<comment type="similarity">
    <text evidence="2 10 11">Belongs to the SecA family.</text>
</comment>
<dbReference type="PANTHER" id="PTHR30612:SF0">
    <property type="entry name" value="CHLOROPLAST PROTEIN-TRANSPORTING ATPASE"/>
    <property type="match status" value="1"/>
</dbReference>
<dbReference type="GO" id="GO:0065002">
    <property type="term" value="P:intracellular protein transmembrane transport"/>
    <property type="evidence" value="ECO:0007669"/>
    <property type="project" value="UniProtKB-UniRule"/>
</dbReference>
<dbReference type="CDD" id="cd18803">
    <property type="entry name" value="SF2_C_secA"/>
    <property type="match status" value="1"/>
</dbReference>
<evidence type="ECO:0000313" key="15">
    <source>
        <dbReference type="EMBL" id="BBA18506.1"/>
    </source>
</evidence>
<keyword evidence="9 10" id="KW-0472">Membrane</keyword>
<dbReference type="InterPro" id="IPR011130">
    <property type="entry name" value="SecA_preprotein_X-link_dom"/>
</dbReference>
<geneLocation type="chloroplast" evidence="14"/>
<dbReference type="EMBL" id="LC269920">
    <property type="protein sequence ID" value="BBA18506.1"/>
    <property type="molecule type" value="Genomic_DNA"/>
</dbReference>
<dbReference type="InterPro" id="IPR036266">
    <property type="entry name" value="SecA_Wing/Scaffold_sf"/>
</dbReference>
<accession>A0A224AET4</accession>
<dbReference type="EMBL" id="LC269922">
    <property type="protein sequence ID" value="BBA18783.1"/>
    <property type="molecule type" value="Genomic_DNA"/>
</dbReference>
<feature type="binding site" evidence="10">
    <location>
        <position position="82"/>
    </location>
    <ligand>
        <name>ATP</name>
        <dbReference type="ChEBI" id="CHEBI:30616"/>
    </ligand>
</feature>
<evidence type="ECO:0000256" key="3">
    <source>
        <dbReference type="ARBA" id="ARBA00022448"/>
    </source>
</evidence>
<dbReference type="GO" id="GO:0009535">
    <property type="term" value="C:chloroplast thylakoid membrane"/>
    <property type="evidence" value="ECO:0007669"/>
    <property type="project" value="UniProtKB-SubCell"/>
</dbReference>
<dbReference type="GO" id="GO:0008564">
    <property type="term" value="F:protein-exporting ATPase activity"/>
    <property type="evidence" value="ECO:0007669"/>
    <property type="project" value="UniProtKB-EC"/>
</dbReference>
<dbReference type="PROSITE" id="PS51192">
    <property type="entry name" value="HELICASE_ATP_BIND_1"/>
    <property type="match status" value="1"/>
</dbReference>
<dbReference type="Gene3D" id="3.90.1440.10">
    <property type="entry name" value="SecA, preprotein cross-linking domain"/>
    <property type="match status" value="1"/>
</dbReference>
<evidence type="ECO:0000256" key="7">
    <source>
        <dbReference type="ARBA" id="ARBA00022967"/>
    </source>
</evidence>
<evidence type="ECO:0000259" key="12">
    <source>
        <dbReference type="PROSITE" id="PS51192"/>
    </source>
</evidence>
<dbReference type="InterPro" id="IPR020937">
    <property type="entry name" value="SecA_CS"/>
</dbReference>
<evidence type="ECO:0000256" key="9">
    <source>
        <dbReference type="ARBA" id="ARBA00023136"/>
    </source>
</evidence>
<organism evidence="14">
    <name type="scientific">Heterosigma akashiwo</name>
    <name type="common">Chromophytic alga</name>
    <name type="synonym">Heterosigma carterae</name>
    <dbReference type="NCBI Taxonomy" id="2829"/>
    <lineage>
        <taxon>Eukaryota</taxon>
        <taxon>Sar</taxon>
        <taxon>Stramenopiles</taxon>
        <taxon>Ochrophyta</taxon>
        <taxon>Raphidophyceae</taxon>
        <taxon>Chattonellales</taxon>
        <taxon>Chattonellaceae</taxon>
        <taxon>Heterosigma</taxon>
    </lineage>
</organism>
<dbReference type="PANTHER" id="PTHR30612">
    <property type="entry name" value="SECA INNER MEMBRANE COMPONENT OF SEC PROTEIN SECRETION SYSTEM"/>
    <property type="match status" value="1"/>
</dbReference>
<dbReference type="EMBL" id="LC269919">
    <property type="protein sequence ID" value="BBA18367.1"/>
    <property type="molecule type" value="Genomic_DNA"/>
</dbReference>
<dbReference type="SMART" id="SM00957">
    <property type="entry name" value="SecA_DEAD"/>
    <property type="match status" value="1"/>
</dbReference>
<gene>
    <name evidence="10 14" type="primary">secA</name>
</gene>
<dbReference type="Pfam" id="PF07517">
    <property type="entry name" value="SecA_DEAD"/>
    <property type="match status" value="1"/>
</dbReference>
<keyword evidence="7 10" id="KW-1278">Translocase</keyword>
<dbReference type="PROSITE" id="PS01312">
    <property type="entry name" value="SECA"/>
    <property type="match status" value="1"/>
</dbReference>
<dbReference type="CDD" id="cd17928">
    <property type="entry name" value="DEXDc_SecA"/>
    <property type="match status" value="1"/>
</dbReference>
<dbReference type="PRINTS" id="PR00906">
    <property type="entry name" value="SECA"/>
</dbReference>
<name>A0A224AET4_HETAK</name>
<keyword evidence="3 10" id="KW-0813">Transport</keyword>
<dbReference type="Pfam" id="PF01043">
    <property type="entry name" value="SecA_PP_bind"/>
    <property type="match status" value="1"/>
</dbReference>
<evidence type="ECO:0000256" key="10">
    <source>
        <dbReference type="HAMAP-Rule" id="MF_01382"/>
    </source>
</evidence>
<dbReference type="Pfam" id="PF07516">
    <property type="entry name" value="SecA_SW"/>
    <property type="match status" value="1"/>
</dbReference>
<evidence type="ECO:0000256" key="1">
    <source>
        <dbReference type="ARBA" id="ARBA00004170"/>
    </source>
</evidence>
<keyword evidence="14" id="KW-0150">Chloroplast</keyword>